<evidence type="ECO:0000313" key="2">
    <source>
        <dbReference type="EMBL" id="AWX43753.1"/>
    </source>
</evidence>
<dbReference type="SUPFAM" id="SSF53335">
    <property type="entry name" value="S-adenosyl-L-methionine-dependent methyltransferases"/>
    <property type="match status" value="1"/>
</dbReference>
<keyword evidence="3" id="KW-1185">Reference proteome</keyword>
<reference evidence="2 3" key="1">
    <citation type="submission" date="2018-06" db="EMBL/GenBank/DDBJ databases">
        <title>Spongiibacterium sp. HME9304 Genome sequencing and assembly.</title>
        <authorList>
            <person name="Kang H."/>
            <person name="Kim H."/>
            <person name="Joh K."/>
        </authorList>
    </citation>
    <scope>NUCLEOTIDE SEQUENCE [LARGE SCALE GENOMIC DNA]</scope>
    <source>
        <strain evidence="2 3">HME9304</strain>
    </source>
</reference>
<dbReference type="KEGG" id="spon:HME9304_00744"/>
<dbReference type="InterPro" id="IPR029063">
    <property type="entry name" value="SAM-dependent_MTases_sf"/>
</dbReference>
<dbReference type="EMBL" id="CP030104">
    <property type="protein sequence ID" value="AWX43753.1"/>
    <property type="molecule type" value="Genomic_DNA"/>
</dbReference>
<dbReference type="Pfam" id="PF13649">
    <property type="entry name" value="Methyltransf_25"/>
    <property type="match status" value="1"/>
</dbReference>
<dbReference type="Proteomes" id="UP000248536">
    <property type="component" value="Chromosome"/>
</dbReference>
<organism evidence="2 3">
    <name type="scientific">Flagellimonas maritima</name>
    <dbReference type="NCBI Taxonomy" id="1383885"/>
    <lineage>
        <taxon>Bacteria</taxon>
        <taxon>Pseudomonadati</taxon>
        <taxon>Bacteroidota</taxon>
        <taxon>Flavobacteriia</taxon>
        <taxon>Flavobacteriales</taxon>
        <taxon>Flavobacteriaceae</taxon>
        <taxon>Flagellimonas</taxon>
    </lineage>
</organism>
<accession>A0A2Z4LPP8</accession>
<proteinExistence type="predicted"/>
<evidence type="ECO:0000313" key="3">
    <source>
        <dbReference type="Proteomes" id="UP000248536"/>
    </source>
</evidence>
<name>A0A2Z4LPP8_9FLAO</name>
<protein>
    <recommendedName>
        <fullName evidence="1">Methyltransferase domain-containing protein</fullName>
    </recommendedName>
</protein>
<sequence>MLLQNMEDIIGNALLDYQAGKHTEDITTYSSLDEVDSILLPYLFRSFDEMPRLEQKALELAKGNVLDIGCGAGSHTLYLQNKGLNVSALDSSKGAMKVCEKRGVKKMIHSKILDFEYFKFDTLLLLMNGIGLAGKIIDLGYFLKHLKTLLNPNGQILLDSSDIIYMFDKDEDGGFWVPDTGSYYGEVTFTMEYKGQKSSPFEWLYIDFNTLKKVCKSNGFNCELVSKGKHYDYLAKLSLSV</sequence>
<dbReference type="Gene3D" id="3.40.50.150">
    <property type="entry name" value="Vaccinia Virus protein VP39"/>
    <property type="match status" value="1"/>
</dbReference>
<gene>
    <name evidence="2" type="ORF">HME9304_00744</name>
</gene>
<feature type="domain" description="Methyltransferase" evidence="1">
    <location>
        <begin position="65"/>
        <end position="154"/>
    </location>
</feature>
<dbReference type="InterPro" id="IPR041698">
    <property type="entry name" value="Methyltransf_25"/>
</dbReference>
<evidence type="ECO:0000259" key="1">
    <source>
        <dbReference type="Pfam" id="PF13649"/>
    </source>
</evidence>
<dbReference type="AlphaFoldDB" id="A0A2Z4LPP8"/>
<dbReference type="CDD" id="cd02440">
    <property type="entry name" value="AdoMet_MTases"/>
    <property type="match status" value="1"/>
</dbReference>